<name>A0ABR3NLH9_9TELE</name>
<accession>A0ABR3NLH9</accession>
<protein>
    <submittedName>
        <fullName evidence="1">Uncharacterized protein</fullName>
    </submittedName>
</protein>
<reference evidence="1 2" key="1">
    <citation type="submission" date="2023-09" db="EMBL/GenBank/DDBJ databases">
        <authorList>
            <person name="Wang M."/>
        </authorList>
    </citation>
    <scope>NUCLEOTIDE SEQUENCE [LARGE SCALE GENOMIC DNA]</scope>
    <source>
        <strain evidence="1">GT-2023</strain>
        <tissue evidence="1">Liver</tissue>
    </source>
</reference>
<sequence length="115" mass="12827">MKSSFAEHKPYISSVGALVPYSPRTSSTGFEGSCDVWHHRCSPVTIPRRLSGDSLQRLSKSSAFHGAREKYKLIKAVAILDGWFFLSARLYSSNPSSICCFSRRTSESTFSFHLS</sequence>
<evidence type="ECO:0000313" key="1">
    <source>
        <dbReference type="EMBL" id="KAL1277636.1"/>
    </source>
</evidence>
<dbReference type="EMBL" id="JAYMGO010000003">
    <property type="protein sequence ID" value="KAL1277636.1"/>
    <property type="molecule type" value="Genomic_DNA"/>
</dbReference>
<evidence type="ECO:0000313" key="2">
    <source>
        <dbReference type="Proteomes" id="UP001558613"/>
    </source>
</evidence>
<organism evidence="1 2">
    <name type="scientific">Cirrhinus molitorella</name>
    <name type="common">mud carp</name>
    <dbReference type="NCBI Taxonomy" id="172907"/>
    <lineage>
        <taxon>Eukaryota</taxon>
        <taxon>Metazoa</taxon>
        <taxon>Chordata</taxon>
        <taxon>Craniata</taxon>
        <taxon>Vertebrata</taxon>
        <taxon>Euteleostomi</taxon>
        <taxon>Actinopterygii</taxon>
        <taxon>Neopterygii</taxon>
        <taxon>Teleostei</taxon>
        <taxon>Ostariophysi</taxon>
        <taxon>Cypriniformes</taxon>
        <taxon>Cyprinidae</taxon>
        <taxon>Labeoninae</taxon>
        <taxon>Labeonini</taxon>
        <taxon>Cirrhinus</taxon>
    </lineage>
</organism>
<gene>
    <name evidence="1" type="ORF">QQF64_024309</name>
</gene>
<keyword evidence="2" id="KW-1185">Reference proteome</keyword>
<proteinExistence type="predicted"/>
<dbReference type="Proteomes" id="UP001558613">
    <property type="component" value="Unassembled WGS sequence"/>
</dbReference>
<comment type="caution">
    <text evidence="1">The sequence shown here is derived from an EMBL/GenBank/DDBJ whole genome shotgun (WGS) entry which is preliminary data.</text>
</comment>